<evidence type="ECO:0000259" key="6">
    <source>
        <dbReference type="Pfam" id="PF07298"/>
    </source>
</evidence>
<feature type="domain" description="NnrU" evidence="6">
    <location>
        <begin position="8"/>
        <end position="148"/>
    </location>
</feature>
<dbReference type="GO" id="GO:0016020">
    <property type="term" value="C:membrane"/>
    <property type="evidence" value="ECO:0007669"/>
    <property type="project" value="UniProtKB-SubCell"/>
</dbReference>
<feature type="transmembrane region" description="Helical" evidence="5">
    <location>
        <begin position="38"/>
        <end position="62"/>
    </location>
</feature>
<feature type="transmembrane region" description="Helical" evidence="5">
    <location>
        <begin position="152"/>
        <end position="171"/>
    </location>
</feature>
<dbReference type="KEGG" id="dli:dnl_44050"/>
<dbReference type="InterPro" id="IPR009915">
    <property type="entry name" value="NnrU_dom"/>
</dbReference>
<keyword evidence="8" id="KW-1185">Reference proteome</keyword>
<comment type="subcellular location">
    <subcellularLocation>
        <location evidence="1">Membrane</location>
        <topology evidence="1">Multi-pass membrane protein</topology>
    </subcellularLocation>
</comment>
<keyword evidence="3 5" id="KW-1133">Transmembrane helix</keyword>
<evidence type="ECO:0000313" key="8">
    <source>
        <dbReference type="Proteomes" id="UP000663720"/>
    </source>
</evidence>
<dbReference type="Gene3D" id="1.20.120.1630">
    <property type="match status" value="1"/>
</dbReference>
<protein>
    <submittedName>
        <fullName evidence="7">NnrU domain-containing protein</fullName>
    </submittedName>
</protein>
<proteinExistence type="predicted"/>
<evidence type="ECO:0000256" key="5">
    <source>
        <dbReference type="SAM" id="Phobius"/>
    </source>
</evidence>
<dbReference type="Proteomes" id="UP000663720">
    <property type="component" value="Chromosome"/>
</dbReference>
<organism evidence="7 8">
    <name type="scientific">Desulfonema limicola</name>
    <dbReference type="NCBI Taxonomy" id="45656"/>
    <lineage>
        <taxon>Bacteria</taxon>
        <taxon>Pseudomonadati</taxon>
        <taxon>Thermodesulfobacteriota</taxon>
        <taxon>Desulfobacteria</taxon>
        <taxon>Desulfobacterales</taxon>
        <taxon>Desulfococcaceae</taxon>
        <taxon>Desulfonema</taxon>
    </lineage>
</organism>
<evidence type="ECO:0000256" key="4">
    <source>
        <dbReference type="ARBA" id="ARBA00023136"/>
    </source>
</evidence>
<evidence type="ECO:0000256" key="2">
    <source>
        <dbReference type="ARBA" id="ARBA00022692"/>
    </source>
</evidence>
<evidence type="ECO:0000313" key="7">
    <source>
        <dbReference type="EMBL" id="QTA82042.1"/>
    </source>
</evidence>
<dbReference type="Pfam" id="PF07298">
    <property type="entry name" value="NnrU"/>
    <property type="match status" value="1"/>
</dbReference>
<accession>A0A975BB08</accession>
<dbReference type="RefSeq" id="WP_207688010.1">
    <property type="nucleotide sequence ID" value="NZ_CP061799.1"/>
</dbReference>
<feature type="transmembrane region" description="Helical" evidence="5">
    <location>
        <begin position="74"/>
        <end position="95"/>
    </location>
</feature>
<gene>
    <name evidence="7" type="ORF">dnl_44050</name>
</gene>
<name>A0A975BB08_9BACT</name>
<keyword evidence="2 5" id="KW-0812">Transmembrane</keyword>
<keyword evidence="4 5" id="KW-0472">Membrane</keyword>
<reference evidence="7" key="1">
    <citation type="journal article" date="2021" name="Microb. Physiol.">
        <title>Proteogenomic Insights into the Physiology of Marine, Sulfate-Reducing, Filamentous Desulfonema limicola and Desulfonema magnum.</title>
        <authorList>
            <person name="Schnaars V."/>
            <person name="Wohlbrand L."/>
            <person name="Scheve S."/>
            <person name="Hinrichs C."/>
            <person name="Reinhardt R."/>
            <person name="Rabus R."/>
        </authorList>
    </citation>
    <scope>NUCLEOTIDE SEQUENCE</scope>
    <source>
        <strain evidence="7">5ac10</strain>
    </source>
</reference>
<sequence>MLIKYLFLILLWILWCFFHSIMISKSLTDYLKNRFEKLFIFYRLFFNLTAIITIIPVLIYTYSIKTSPIFTWDGYLRIIQILMLLTAVYLCFAGAKQYNLSQVMGLAQIREKSSTSLISQDNKINIAGIHRIIRHPWYSAVFLLIWAQNMDISGLIVNIILTIYLVTGTVLEEKKLVQSIGRDYQEYQKKADMFFPVKWIAGKILRNCC</sequence>
<dbReference type="EMBL" id="CP061799">
    <property type="protein sequence ID" value="QTA82042.1"/>
    <property type="molecule type" value="Genomic_DNA"/>
</dbReference>
<evidence type="ECO:0000256" key="3">
    <source>
        <dbReference type="ARBA" id="ARBA00022989"/>
    </source>
</evidence>
<dbReference type="AlphaFoldDB" id="A0A975BB08"/>
<evidence type="ECO:0000256" key="1">
    <source>
        <dbReference type="ARBA" id="ARBA00004141"/>
    </source>
</evidence>